<evidence type="ECO:0000313" key="4">
    <source>
        <dbReference type="Proteomes" id="UP000315827"/>
    </source>
</evidence>
<gene>
    <name evidence="3" type="ORF">FSA05_15600</name>
</gene>
<feature type="signal peptide" evidence="1">
    <location>
        <begin position="1"/>
        <end position="22"/>
    </location>
</feature>
<dbReference type="InterPro" id="IPR047786">
    <property type="entry name" value="Mfa1_fim"/>
</dbReference>
<sequence>MKKNYLLSVAAAFLLAVTGCSDDIENGGNSGGEDDGNNAYMTVHISTVADGVMTKVDPSSPNNDGSGWGEDGNGWLGELPGKNEGMVYDINIFLFSTNETQSTLTSANHLNFFNTLDNAENISVDGHGWLSLGTAVDASTGGNEPNHGSRNVKITMKEDLGESEQNYQVFAIVNAGRSLDAITSLSVLRDYMEEEANKAVIKSNETNVATADKFVMSTHKMVSNANPVNLPSIVTLSARNTEENPAQTSVYVERLAARVDLAYPTDGKLTLTETSTSPVRNQGDFYLTGYMLINQWQGQTNMFKQVSPLVSEYTDELAENSSYNVGDPKKYLGDEVWKWNTVKNEEGTYNFVLSKDFWEKKTDQTALTDTKWATLYKNHFSTSLNNVDLVQDLPASGVLYEENSKTYYPIAYVRENTLNTKAQVNGYTTGMIFRTQFTPSDGFVMNKYNNGSIITEGLTDTEKNSKKFVFLTAEHYDGKEVHKLVYRDVKTVAARAFNIPDGDTKGLLVGFMDGWSTSTATLDEIKDAVSKMSEKNQLSKKFKDYLNGKLQDATVLTDALKSDLTYTKFISTQSAAEQAVLNMTDLNNIITDQIGLLAQSYGVSFFRDGQSYHKFWIRHDDNMDDYTMGVMEFAIVRNNVYQLYVSGIRGLGDPLPYTPGKDDPGTPDENNEITINVTIYVKDWVKRTNKDIII</sequence>
<evidence type="ECO:0000259" key="2">
    <source>
        <dbReference type="Pfam" id="PF15495"/>
    </source>
</evidence>
<dbReference type="GO" id="GO:0009418">
    <property type="term" value="C:pilus shaft"/>
    <property type="evidence" value="ECO:0007669"/>
    <property type="project" value="InterPro"/>
</dbReference>
<dbReference type="AlphaFoldDB" id="A0A5C6KEF8"/>
<feature type="chain" id="PRO_5022771748" description="Minor fimbrium subunit Mfa1 C-terminal domain-containing protein" evidence="1">
    <location>
        <begin position="23"/>
        <end position="694"/>
    </location>
</feature>
<dbReference type="Pfam" id="PF15495">
    <property type="entry name" value="Fimbrillin_C"/>
    <property type="match status" value="1"/>
</dbReference>
<evidence type="ECO:0000256" key="1">
    <source>
        <dbReference type="SAM" id="SignalP"/>
    </source>
</evidence>
<dbReference type="Gene3D" id="2.60.40.2580">
    <property type="match status" value="1"/>
</dbReference>
<keyword evidence="1" id="KW-0732">Signal</keyword>
<dbReference type="NCBIfam" id="NF038041">
    <property type="entry name" value="fim_Mfa1_fam"/>
    <property type="match status" value="1"/>
</dbReference>
<dbReference type="InterPro" id="IPR029140">
    <property type="entry name" value="Mfa1_C"/>
</dbReference>
<dbReference type="Gene3D" id="2.60.40.3690">
    <property type="match status" value="1"/>
</dbReference>
<dbReference type="PROSITE" id="PS51257">
    <property type="entry name" value="PROKAR_LIPOPROTEIN"/>
    <property type="match status" value="1"/>
</dbReference>
<feature type="domain" description="Minor fimbrium subunit Mfa1 C-terminal" evidence="2">
    <location>
        <begin position="605"/>
        <end position="689"/>
    </location>
</feature>
<proteinExistence type="predicted"/>
<reference evidence="3 4" key="1">
    <citation type="submission" date="2019-07" db="EMBL/GenBank/DDBJ databases">
        <title>Genome sequencing of Parabacteroides distasonis iSURF_7.</title>
        <authorList>
            <person name="Degefu H.N."/>
            <person name="Ruoff K.L."/>
            <person name="Price C.E."/>
            <person name="Valls R.A."/>
            <person name="O'Toole G.A."/>
        </authorList>
    </citation>
    <scope>NUCLEOTIDE SEQUENCE [LARGE SCALE GENOMIC DNA]</scope>
    <source>
        <strain evidence="3 4">CFPLTA003_1B</strain>
    </source>
</reference>
<organism evidence="3 4">
    <name type="scientific">Parabacteroides distasonis</name>
    <dbReference type="NCBI Taxonomy" id="823"/>
    <lineage>
        <taxon>Bacteria</taxon>
        <taxon>Pseudomonadati</taxon>
        <taxon>Bacteroidota</taxon>
        <taxon>Bacteroidia</taxon>
        <taxon>Bacteroidales</taxon>
        <taxon>Tannerellaceae</taxon>
        <taxon>Parabacteroides</taxon>
    </lineage>
</organism>
<comment type="caution">
    <text evidence="3">The sequence shown here is derived from an EMBL/GenBank/DDBJ whole genome shotgun (WGS) entry which is preliminary data.</text>
</comment>
<accession>A0A5C6KEF8</accession>
<dbReference type="EMBL" id="VOHW01000010">
    <property type="protein sequence ID" value="TWV60291.1"/>
    <property type="molecule type" value="Genomic_DNA"/>
</dbReference>
<name>A0A5C6KEF8_PARDI</name>
<dbReference type="Proteomes" id="UP000315827">
    <property type="component" value="Unassembled WGS sequence"/>
</dbReference>
<protein>
    <recommendedName>
        <fullName evidence="2">Minor fimbrium subunit Mfa1 C-terminal domain-containing protein</fullName>
    </recommendedName>
</protein>
<dbReference type="RefSeq" id="WP_146375853.1">
    <property type="nucleotide sequence ID" value="NZ_VOHW01000010.1"/>
</dbReference>
<evidence type="ECO:0000313" key="3">
    <source>
        <dbReference type="EMBL" id="TWV60291.1"/>
    </source>
</evidence>
<dbReference type="Gene3D" id="1.10.20.150">
    <property type="match status" value="1"/>
</dbReference>